<dbReference type="EMBL" id="MU004200">
    <property type="protein sequence ID" value="KAF2488797.1"/>
    <property type="molecule type" value="Genomic_DNA"/>
</dbReference>
<keyword evidence="3" id="KW-1185">Reference proteome</keyword>
<dbReference type="Proteomes" id="UP000799750">
    <property type="component" value="Unassembled WGS sequence"/>
</dbReference>
<dbReference type="InterPro" id="IPR012349">
    <property type="entry name" value="Split_barrel_FMN-bd"/>
</dbReference>
<dbReference type="GO" id="GO:0005737">
    <property type="term" value="C:cytoplasm"/>
    <property type="evidence" value="ECO:0007669"/>
    <property type="project" value="TreeGrafter"/>
</dbReference>
<dbReference type="SUPFAM" id="SSF50475">
    <property type="entry name" value="FMN-binding split barrel"/>
    <property type="match status" value="1"/>
</dbReference>
<organism evidence="2 3">
    <name type="scientific">Lophium mytilinum</name>
    <dbReference type="NCBI Taxonomy" id="390894"/>
    <lineage>
        <taxon>Eukaryota</taxon>
        <taxon>Fungi</taxon>
        <taxon>Dikarya</taxon>
        <taxon>Ascomycota</taxon>
        <taxon>Pezizomycotina</taxon>
        <taxon>Dothideomycetes</taxon>
        <taxon>Pleosporomycetidae</taxon>
        <taxon>Mytilinidiales</taxon>
        <taxon>Mytilinidiaceae</taxon>
        <taxon>Lophium</taxon>
    </lineage>
</organism>
<evidence type="ECO:0000313" key="3">
    <source>
        <dbReference type="Proteomes" id="UP000799750"/>
    </source>
</evidence>
<reference evidence="2" key="1">
    <citation type="journal article" date="2020" name="Stud. Mycol.">
        <title>101 Dothideomycetes genomes: a test case for predicting lifestyles and emergence of pathogens.</title>
        <authorList>
            <person name="Haridas S."/>
            <person name="Albert R."/>
            <person name="Binder M."/>
            <person name="Bloem J."/>
            <person name="Labutti K."/>
            <person name="Salamov A."/>
            <person name="Andreopoulos B."/>
            <person name="Baker S."/>
            <person name="Barry K."/>
            <person name="Bills G."/>
            <person name="Bluhm B."/>
            <person name="Cannon C."/>
            <person name="Castanera R."/>
            <person name="Culley D."/>
            <person name="Daum C."/>
            <person name="Ezra D."/>
            <person name="Gonzalez J."/>
            <person name="Henrissat B."/>
            <person name="Kuo A."/>
            <person name="Liang C."/>
            <person name="Lipzen A."/>
            <person name="Lutzoni F."/>
            <person name="Magnuson J."/>
            <person name="Mondo S."/>
            <person name="Nolan M."/>
            <person name="Ohm R."/>
            <person name="Pangilinan J."/>
            <person name="Park H.-J."/>
            <person name="Ramirez L."/>
            <person name="Alfaro M."/>
            <person name="Sun H."/>
            <person name="Tritt A."/>
            <person name="Yoshinaga Y."/>
            <person name="Zwiers L.-H."/>
            <person name="Turgeon B."/>
            <person name="Goodwin S."/>
            <person name="Spatafora J."/>
            <person name="Crous P."/>
            <person name="Grigoriev I."/>
        </authorList>
    </citation>
    <scope>NUCLEOTIDE SEQUENCE</scope>
    <source>
        <strain evidence="2">CBS 269.34</strain>
    </source>
</reference>
<name>A0A6A6QBF3_9PEZI</name>
<gene>
    <name evidence="2" type="ORF">BU16DRAFT_531856</name>
</gene>
<dbReference type="Gene3D" id="2.30.110.10">
    <property type="entry name" value="Electron Transport, Fmn-binding Protein, Chain A"/>
    <property type="match status" value="1"/>
</dbReference>
<dbReference type="PANTHER" id="PTHR28040:SF1">
    <property type="entry name" value="PYRIDOXAMINE 5'-PHOSPHATE OXIDASE YLR456W HOMOLOG-RELATED"/>
    <property type="match status" value="1"/>
</dbReference>
<accession>A0A6A6QBF3</accession>
<evidence type="ECO:0000313" key="2">
    <source>
        <dbReference type="EMBL" id="KAF2488797.1"/>
    </source>
</evidence>
<protein>
    <recommendedName>
        <fullName evidence="1">Pyridoxamine 5'-phosphate oxidase N-terminal domain-containing protein</fullName>
    </recommendedName>
</protein>
<dbReference type="InterPro" id="IPR052841">
    <property type="entry name" value="PMP_oxidase-like"/>
</dbReference>
<dbReference type="InterPro" id="IPR011576">
    <property type="entry name" value="Pyridox_Oxase_N"/>
</dbReference>
<dbReference type="GO" id="GO:0005634">
    <property type="term" value="C:nucleus"/>
    <property type="evidence" value="ECO:0007669"/>
    <property type="project" value="TreeGrafter"/>
</dbReference>
<evidence type="ECO:0000259" key="1">
    <source>
        <dbReference type="Pfam" id="PF01243"/>
    </source>
</evidence>
<feature type="domain" description="Pyridoxamine 5'-phosphate oxidase N-terminal" evidence="1">
    <location>
        <begin position="16"/>
        <end position="156"/>
    </location>
</feature>
<proteinExistence type="predicted"/>
<dbReference type="Pfam" id="PF01243">
    <property type="entry name" value="PNPOx_N"/>
    <property type="match status" value="1"/>
</dbReference>
<dbReference type="PANTHER" id="PTHR28040">
    <property type="entry name" value="PYRIDOXAMINE 5'-PHOSPHATE OXIDASE YLR456W HOMOLOG-RELATED"/>
    <property type="match status" value="1"/>
</dbReference>
<dbReference type="OrthoDB" id="5300823at2759"/>
<sequence length="214" mass="23360">MAQTQRSNPTISTKVPEEVEACLLKTRFVNLATVNENLPHISLMNYTYIDNSPYHAGPIVAMTSPPQSRKIHILQKNPHVALSAHDWVSMRPLAYGRETAPEPSALTALLLGINSASLSKICVTINGTASLVPAGSEQEKWYKKRHMENNDFAAEQANGLASEEAHAASPDGGKEFYIKAEGVRVIVVKITGGSTVDWQGAEQRWEVRQLTNGA</sequence>
<dbReference type="AlphaFoldDB" id="A0A6A6QBF3"/>